<accession>A0A0C9TPY0</accession>
<reference evidence="1 2" key="1">
    <citation type="submission" date="2014-06" db="EMBL/GenBank/DDBJ databases">
        <authorList>
            <consortium name="DOE Joint Genome Institute"/>
            <person name="Kuo A."/>
            <person name="Kohler A."/>
            <person name="Nagy L.G."/>
            <person name="Floudas D."/>
            <person name="Copeland A."/>
            <person name="Barry K.W."/>
            <person name="Cichocki N."/>
            <person name="Veneault-Fourrey C."/>
            <person name="LaButti K."/>
            <person name="Lindquist E.A."/>
            <person name="Lipzen A."/>
            <person name="Lundell T."/>
            <person name="Morin E."/>
            <person name="Murat C."/>
            <person name="Sun H."/>
            <person name="Tunlid A."/>
            <person name="Henrissat B."/>
            <person name="Grigoriev I.V."/>
            <person name="Hibbett D.S."/>
            <person name="Martin F."/>
            <person name="Nordberg H.P."/>
            <person name="Cantor M.N."/>
            <person name="Hua S.X."/>
        </authorList>
    </citation>
    <scope>NUCLEOTIDE SEQUENCE [LARGE SCALE GENOMIC DNA]</scope>
    <source>
        <strain evidence="1 2">ATCC 200175</strain>
    </source>
</reference>
<protein>
    <submittedName>
        <fullName evidence="1">Uncharacterized protein</fullName>
    </submittedName>
</protein>
<sequence length="130" mass="15776">MKLVIGGYMLELDQAKEWADQRFPGKMRWRHRLLVDQPINAHLQYYFDPDGKQRKHDRCILVPWEQNSLRVCFPTIWTWNPPKEGKKSFQEDDTARSIKKELFEFEQLSEKLEYLQDIPFVTIYDPFKRV</sequence>
<dbReference type="AlphaFoldDB" id="A0A0C9TPY0"/>
<proteinExistence type="predicted"/>
<dbReference type="Proteomes" id="UP000053647">
    <property type="component" value="Unassembled WGS sequence"/>
</dbReference>
<reference evidence="2" key="2">
    <citation type="submission" date="2015-01" db="EMBL/GenBank/DDBJ databases">
        <title>Evolutionary Origins and Diversification of the Mycorrhizal Mutualists.</title>
        <authorList>
            <consortium name="DOE Joint Genome Institute"/>
            <consortium name="Mycorrhizal Genomics Consortium"/>
            <person name="Kohler A."/>
            <person name="Kuo A."/>
            <person name="Nagy L.G."/>
            <person name="Floudas D."/>
            <person name="Copeland A."/>
            <person name="Barry K.W."/>
            <person name="Cichocki N."/>
            <person name="Veneault-Fourrey C."/>
            <person name="LaButti K."/>
            <person name="Lindquist E.A."/>
            <person name="Lipzen A."/>
            <person name="Lundell T."/>
            <person name="Morin E."/>
            <person name="Murat C."/>
            <person name="Riley R."/>
            <person name="Ohm R."/>
            <person name="Sun H."/>
            <person name="Tunlid A."/>
            <person name="Henrissat B."/>
            <person name="Grigoriev I.V."/>
            <person name="Hibbett D.S."/>
            <person name="Martin F."/>
        </authorList>
    </citation>
    <scope>NUCLEOTIDE SEQUENCE [LARGE SCALE GENOMIC DNA]</scope>
    <source>
        <strain evidence="2">ATCC 200175</strain>
    </source>
</reference>
<gene>
    <name evidence="1" type="ORF">PAXINDRAFT_17713</name>
</gene>
<dbReference type="EMBL" id="KN819493">
    <property type="protein sequence ID" value="KIJ09191.1"/>
    <property type="molecule type" value="Genomic_DNA"/>
</dbReference>
<dbReference type="OrthoDB" id="3170088at2759"/>
<organism evidence="1 2">
    <name type="scientific">Paxillus involutus ATCC 200175</name>
    <dbReference type="NCBI Taxonomy" id="664439"/>
    <lineage>
        <taxon>Eukaryota</taxon>
        <taxon>Fungi</taxon>
        <taxon>Dikarya</taxon>
        <taxon>Basidiomycota</taxon>
        <taxon>Agaricomycotina</taxon>
        <taxon>Agaricomycetes</taxon>
        <taxon>Agaricomycetidae</taxon>
        <taxon>Boletales</taxon>
        <taxon>Paxilineae</taxon>
        <taxon>Paxillaceae</taxon>
        <taxon>Paxillus</taxon>
    </lineage>
</organism>
<evidence type="ECO:0000313" key="2">
    <source>
        <dbReference type="Proteomes" id="UP000053647"/>
    </source>
</evidence>
<dbReference type="HOGENOM" id="CLU_1917705_0_0_1"/>
<name>A0A0C9TPY0_PAXIN</name>
<keyword evidence="2" id="KW-1185">Reference proteome</keyword>
<evidence type="ECO:0000313" key="1">
    <source>
        <dbReference type="EMBL" id="KIJ09191.1"/>
    </source>
</evidence>